<keyword evidence="3" id="KW-1185">Reference proteome</keyword>
<dbReference type="AlphaFoldDB" id="A0A918AYW0"/>
<accession>A0A918AYW0</accession>
<feature type="compositionally biased region" description="Low complexity" evidence="1">
    <location>
        <begin position="200"/>
        <end position="209"/>
    </location>
</feature>
<evidence type="ECO:0000313" key="3">
    <source>
        <dbReference type="Proteomes" id="UP000654123"/>
    </source>
</evidence>
<sequence length="319" mass="32898">MAFAAPADDPVLDDFRPTHVVPRHGMPAWEAPGTSRPTVPLDPFLPVQLLERMGDWARVLCSNGWSAWVDGRLLVSVPEDPPAAARDMARAADPRPLLARAEASLGRYRRAAEDLAAGRTDGEGFRRGTGGLRLGVVVEGEAMWLYDAEHERWLYCDGTRLAEYATSSTPSANPPPVRTPEREAPFPEGGGGREPTRVVGAAQDAAPAGRGAGSEPSRGSGGHEPAPPAGTGRQPGPAPDASGGGHGSATGHEPTRVVATGPGPGATRVVPAEEDDGGTEDGPRPAGSRERPAAAEPTRPVDVPGTGRGGTADDRAGDG</sequence>
<organism evidence="2 3">
    <name type="scientific">Streptomyces roseolilacinus</name>
    <dbReference type="NCBI Taxonomy" id="66904"/>
    <lineage>
        <taxon>Bacteria</taxon>
        <taxon>Bacillati</taxon>
        <taxon>Actinomycetota</taxon>
        <taxon>Actinomycetes</taxon>
        <taxon>Kitasatosporales</taxon>
        <taxon>Streptomycetaceae</taxon>
        <taxon>Streptomyces</taxon>
    </lineage>
</organism>
<name>A0A918AYW0_9ACTN</name>
<proteinExistence type="predicted"/>
<gene>
    <name evidence="2" type="ORF">GCM10010249_11000</name>
</gene>
<feature type="compositionally biased region" description="Basic and acidic residues" evidence="1">
    <location>
        <begin position="281"/>
        <end position="293"/>
    </location>
</feature>
<comment type="caution">
    <text evidence="2">The sequence shown here is derived from an EMBL/GenBank/DDBJ whole genome shotgun (WGS) entry which is preliminary data.</text>
</comment>
<dbReference type="RefSeq" id="WP_229840059.1">
    <property type="nucleotide sequence ID" value="NZ_BMSV01000002.1"/>
</dbReference>
<reference evidence="2" key="2">
    <citation type="submission" date="2020-09" db="EMBL/GenBank/DDBJ databases">
        <authorList>
            <person name="Sun Q."/>
            <person name="Ohkuma M."/>
        </authorList>
    </citation>
    <scope>NUCLEOTIDE SEQUENCE</scope>
    <source>
        <strain evidence="2">JCM 4335</strain>
    </source>
</reference>
<evidence type="ECO:0000313" key="2">
    <source>
        <dbReference type="EMBL" id="GGP94896.1"/>
    </source>
</evidence>
<protein>
    <submittedName>
        <fullName evidence="2">Uncharacterized protein</fullName>
    </submittedName>
</protein>
<dbReference type="EMBL" id="BMSV01000002">
    <property type="protein sequence ID" value="GGP94896.1"/>
    <property type="molecule type" value="Genomic_DNA"/>
</dbReference>
<feature type="region of interest" description="Disordered" evidence="1">
    <location>
        <begin position="165"/>
        <end position="319"/>
    </location>
</feature>
<reference evidence="2" key="1">
    <citation type="journal article" date="2014" name="Int. J. Syst. Evol. Microbiol.">
        <title>Complete genome sequence of Corynebacterium casei LMG S-19264T (=DSM 44701T), isolated from a smear-ripened cheese.</title>
        <authorList>
            <consortium name="US DOE Joint Genome Institute (JGI-PGF)"/>
            <person name="Walter F."/>
            <person name="Albersmeier A."/>
            <person name="Kalinowski J."/>
            <person name="Ruckert C."/>
        </authorList>
    </citation>
    <scope>NUCLEOTIDE SEQUENCE</scope>
    <source>
        <strain evidence="2">JCM 4335</strain>
    </source>
</reference>
<evidence type="ECO:0000256" key="1">
    <source>
        <dbReference type="SAM" id="MobiDB-lite"/>
    </source>
</evidence>
<dbReference type="Proteomes" id="UP000654123">
    <property type="component" value="Unassembled WGS sequence"/>
</dbReference>